<evidence type="ECO:0000313" key="2">
    <source>
        <dbReference type="Proteomes" id="UP000054549"/>
    </source>
</evidence>
<dbReference type="InParanoid" id="A0A0C2WXI1"/>
<name>A0A0C2WXI1_AMAMK</name>
<dbReference type="AlphaFoldDB" id="A0A0C2WXI1"/>
<evidence type="ECO:0000313" key="1">
    <source>
        <dbReference type="EMBL" id="KIL61088.1"/>
    </source>
</evidence>
<sequence length="140" mass="15699">HLECDPSTPGGCPRCRPAPIQLCCDIHNPELVAQFTASDLSIVKAPAAARRSTIPASVEMNEIGRALEYDLEIWRRDKTKEKYGLACLKHEGAGLVMAETVRERIVKCARFGKIKTIPHLERETRWFGSHEYGSDIIQII</sequence>
<keyword evidence="2" id="KW-1185">Reference proteome</keyword>
<accession>A0A0C2WXI1</accession>
<feature type="non-terminal residue" evidence="1">
    <location>
        <position position="1"/>
    </location>
</feature>
<reference evidence="1 2" key="1">
    <citation type="submission" date="2014-04" db="EMBL/GenBank/DDBJ databases">
        <title>Evolutionary Origins and Diversification of the Mycorrhizal Mutualists.</title>
        <authorList>
            <consortium name="DOE Joint Genome Institute"/>
            <consortium name="Mycorrhizal Genomics Consortium"/>
            <person name="Kohler A."/>
            <person name="Kuo A."/>
            <person name="Nagy L.G."/>
            <person name="Floudas D."/>
            <person name="Copeland A."/>
            <person name="Barry K.W."/>
            <person name="Cichocki N."/>
            <person name="Veneault-Fourrey C."/>
            <person name="LaButti K."/>
            <person name="Lindquist E.A."/>
            <person name="Lipzen A."/>
            <person name="Lundell T."/>
            <person name="Morin E."/>
            <person name="Murat C."/>
            <person name="Riley R."/>
            <person name="Ohm R."/>
            <person name="Sun H."/>
            <person name="Tunlid A."/>
            <person name="Henrissat B."/>
            <person name="Grigoriev I.V."/>
            <person name="Hibbett D.S."/>
            <person name="Martin F."/>
        </authorList>
    </citation>
    <scope>NUCLEOTIDE SEQUENCE [LARGE SCALE GENOMIC DNA]</scope>
    <source>
        <strain evidence="1 2">Koide BX008</strain>
    </source>
</reference>
<dbReference type="Proteomes" id="UP000054549">
    <property type="component" value="Unassembled WGS sequence"/>
</dbReference>
<protein>
    <submittedName>
        <fullName evidence="1">Uncharacterized protein</fullName>
    </submittedName>
</protein>
<feature type="non-terminal residue" evidence="1">
    <location>
        <position position="140"/>
    </location>
</feature>
<organism evidence="1 2">
    <name type="scientific">Amanita muscaria (strain Koide BX008)</name>
    <dbReference type="NCBI Taxonomy" id="946122"/>
    <lineage>
        <taxon>Eukaryota</taxon>
        <taxon>Fungi</taxon>
        <taxon>Dikarya</taxon>
        <taxon>Basidiomycota</taxon>
        <taxon>Agaricomycotina</taxon>
        <taxon>Agaricomycetes</taxon>
        <taxon>Agaricomycetidae</taxon>
        <taxon>Agaricales</taxon>
        <taxon>Pluteineae</taxon>
        <taxon>Amanitaceae</taxon>
        <taxon>Amanita</taxon>
    </lineage>
</organism>
<gene>
    <name evidence="1" type="ORF">M378DRAFT_39493</name>
</gene>
<dbReference type="EMBL" id="KN818289">
    <property type="protein sequence ID" value="KIL61088.1"/>
    <property type="molecule type" value="Genomic_DNA"/>
</dbReference>
<dbReference type="OrthoDB" id="2803597at2759"/>
<proteinExistence type="predicted"/>
<dbReference type="HOGENOM" id="CLU_130748_0_0_1"/>